<dbReference type="AlphaFoldDB" id="A0ABD2NDB2"/>
<accession>A0ABD2NDB2</accession>
<name>A0ABD2NDB2_9CUCU</name>
<organism evidence="2 3">
    <name type="scientific">Cryptolaemus montrouzieri</name>
    <dbReference type="NCBI Taxonomy" id="559131"/>
    <lineage>
        <taxon>Eukaryota</taxon>
        <taxon>Metazoa</taxon>
        <taxon>Ecdysozoa</taxon>
        <taxon>Arthropoda</taxon>
        <taxon>Hexapoda</taxon>
        <taxon>Insecta</taxon>
        <taxon>Pterygota</taxon>
        <taxon>Neoptera</taxon>
        <taxon>Endopterygota</taxon>
        <taxon>Coleoptera</taxon>
        <taxon>Polyphaga</taxon>
        <taxon>Cucujiformia</taxon>
        <taxon>Coccinelloidea</taxon>
        <taxon>Coccinellidae</taxon>
        <taxon>Scymninae</taxon>
        <taxon>Scymnini</taxon>
        <taxon>Cryptolaemus</taxon>
    </lineage>
</organism>
<dbReference type="EMBL" id="JABFTP020000103">
    <property type="protein sequence ID" value="KAL3276394.1"/>
    <property type="molecule type" value="Genomic_DNA"/>
</dbReference>
<dbReference type="Proteomes" id="UP001516400">
    <property type="component" value="Unassembled WGS sequence"/>
</dbReference>
<protein>
    <submittedName>
        <fullName evidence="2">Uncharacterized protein</fullName>
    </submittedName>
</protein>
<keyword evidence="3" id="KW-1185">Reference proteome</keyword>
<evidence type="ECO:0000313" key="3">
    <source>
        <dbReference type="Proteomes" id="UP001516400"/>
    </source>
</evidence>
<gene>
    <name evidence="2" type="ORF">HHI36_011778</name>
</gene>
<comment type="caution">
    <text evidence="2">The sequence shown here is derived from an EMBL/GenBank/DDBJ whole genome shotgun (WGS) entry which is preliminary data.</text>
</comment>
<proteinExistence type="predicted"/>
<sequence>FSELYGKNSRIVLPRQQEQYMAQLDVIKPRSGDRNTLTAKRIDRKTTGRGNYKERTNR</sequence>
<reference evidence="2 3" key="1">
    <citation type="journal article" date="2021" name="BMC Biol.">
        <title>Horizontally acquired antibacterial genes associated with adaptive radiation of ladybird beetles.</title>
        <authorList>
            <person name="Li H.S."/>
            <person name="Tang X.F."/>
            <person name="Huang Y.H."/>
            <person name="Xu Z.Y."/>
            <person name="Chen M.L."/>
            <person name="Du X.Y."/>
            <person name="Qiu B.Y."/>
            <person name="Chen P.T."/>
            <person name="Zhang W."/>
            <person name="Slipinski A."/>
            <person name="Escalona H.E."/>
            <person name="Waterhouse R.M."/>
            <person name="Zwick A."/>
            <person name="Pang H."/>
        </authorList>
    </citation>
    <scope>NUCLEOTIDE SEQUENCE [LARGE SCALE GENOMIC DNA]</scope>
    <source>
        <strain evidence="2">SYSU2018</strain>
    </source>
</reference>
<feature type="region of interest" description="Disordered" evidence="1">
    <location>
        <begin position="31"/>
        <end position="58"/>
    </location>
</feature>
<evidence type="ECO:0000313" key="2">
    <source>
        <dbReference type="EMBL" id="KAL3276394.1"/>
    </source>
</evidence>
<feature type="non-terminal residue" evidence="2">
    <location>
        <position position="58"/>
    </location>
</feature>
<evidence type="ECO:0000256" key="1">
    <source>
        <dbReference type="SAM" id="MobiDB-lite"/>
    </source>
</evidence>
<feature type="compositionally biased region" description="Basic and acidic residues" evidence="1">
    <location>
        <begin position="40"/>
        <end position="58"/>
    </location>
</feature>
<feature type="non-terminal residue" evidence="2">
    <location>
        <position position="1"/>
    </location>
</feature>